<comment type="subunit">
    <text evidence="4">Tetramer of two alpha and two beta subunits.</text>
</comment>
<dbReference type="InterPro" id="IPR045060">
    <property type="entry name" value="Phe-tRNA-ligase_IIc_bsu"/>
</dbReference>
<feature type="domain" description="B5" evidence="16">
    <location>
        <begin position="306"/>
        <end position="383"/>
    </location>
</feature>
<dbReference type="GO" id="GO:0009328">
    <property type="term" value="C:phenylalanine-tRNA ligase complex"/>
    <property type="evidence" value="ECO:0007669"/>
    <property type="project" value="TreeGrafter"/>
</dbReference>
<dbReference type="InterPro" id="IPR009061">
    <property type="entry name" value="DNA-bd_dom_put_sf"/>
</dbReference>
<dbReference type="GO" id="GO:0003723">
    <property type="term" value="F:RNA binding"/>
    <property type="evidence" value="ECO:0007669"/>
    <property type="project" value="InterPro"/>
</dbReference>
<evidence type="ECO:0000256" key="11">
    <source>
        <dbReference type="ARBA" id="ARBA00022842"/>
    </source>
</evidence>
<evidence type="ECO:0000256" key="12">
    <source>
        <dbReference type="ARBA" id="ARBA00022917"/>
    </source>
</evidence>
<dbReference type="OMA" id="LHQNICX"/>
<keyword evidence="13" id="KW-0030">Aminoacyl-tRNA synthetase</keyword>
<evidence type="ECO:0000256" key="2">
    <source>
        <dbReference type="ARBA" id="ARBA00004496"/>
    </source>
</evidence>
<keyword evidence="11" id="KW-0460">Magnesium</keyword>
<comment type="subcellular location">
    <subcellularLocation>
        <location evidence="2">Cytoplasm</location>
    </subcellularLocation>
</comment>
<sequence length="576" mass="64691">MPTVNVDQEYLFKALGRKYSTDEFRELCFEFGIELEEDTSELAMAIEQIGEAAARAQGLSDKPLYKIDIPANRYDLLSPEGIARSLKIFLGQGKPPTYTVRKPKGGKLQQIIVKKETAQIRPHVVGAILRDVTFTPEMYDSFITLQDKLHNNICRKRTLVAIGTHDLDTIQGPFTYEALPPSQINFQALNQPKAMPCPELFEHYRTKDKHIGKFLHIIENSHVYPIILDAKRVVCSLPPIINGDHSKITLKTKNVFIECTATDLTKAKVVLNTMVATYSQYSATPFTVEPVEVVYPNGKKYTYPDVAPRRMEASIDYITSAIGVKLTPAEVVHHLERMSLGATLTKDQKTVLVDVPITRSDILHACDIMEDVAIAYGFNKIPKTLPAVNTVGKPFPINKLSDQIRRELALAGFSEVLPLTLCSHDENFAHLRQPDNGLAVELANPKTVEYQVVRTSLIPGVLKTLRENKSRPLPLQTQERRARNERRVCIAYANKKSAFEIIHGMLGRVMAMLNVPTTQYAIRESKNESFFPGRRAEIVYNGNVIGHFGIVHPEVLGHFELALPVTLLEMNLEPFL</sequence>
<dbReference type="EMBL" id="GG745384">
    <property type="protein sequence ID" value="KNE72839.1"/>
    <property type="molecule type" value="Genomic_DNA"/>
</dbReference>
<dbReference type="InterPro" id="IPR005147">
    <property type="entry name" value="tRNA_synthase_B5-dom"/>
</dbReference>
<name>A0A0L0TE22_ALLM3</name>
<dbReference type="FunFam" id="3.50.40.10:FF:000002">
    <property type="entry name" value="phenylalanine--tRNA ligase beta subunit"/>
    <property type="match status" value="1"/>
</dbReference>
<keyword evidence="12" id="KW-0648">Protein biosynthesis</keyword>
<dbReference type="CDD" id="cd00769">
    <property type="entry name" value="PheRS_beta_core"/>
    <property type="match status" value="1"/>
</dbReference>
<dbReference type="SUPFAM" id="SSF46955">
    <property type="entry name" value="Putative DNA-binding domain"/>
    <property type="match status" value="2"/>
</dbReference>
<dbReference type="InterPro" id="IPR020825">
    <property type="entry name" value="Phe-tRNA_synthase-like_B3/B4"/>
</dbReference>
<dbReference type="Pfam" id="PF03484">
    <property type="entry name" value="B5"/>
    <property type="match status" value="1"/>
</dbReference>
<dbReference type="GO" id="GO:0004826">
    <property type="term" value="F:phenylalanine-tRNA ligase activity"/>
    <property type="evidence" value="ECO:0007669"/>
    <property type="project" value="UniProtKB-EC"/>
</dbReference>
<evidence type="ECO:0000256" key="3">
    <source>
        <dbReference type="ARBA" id="ARBA00007438"/>
    </source>
</evidence>
<keyword evidence="9" id="KW-0547">Nucleotide-binding</keyword>
<reference evidence="17 18" key="1">
    <citation type="submission" date="2009-11" db="EMBL/GenBank/DDBJ databases">
        <title>Annotation of Allomyces macrogynus ATCC 38327.</title>
        <authorList>
            <consortium name="The Broad Institute Genome Sequencing Platform"/>
            <person name="Russ C."/>
            <person name="Cuomo C."/>
            <person name="Burger G."/>
            <person name="Gray M.W."/>
            <person name="Holland P.W.H."/>
            <person name="King N."/>
            <person name="Lang F.B.F."/>
            <person name="Roger A.J."/>
            <person name="Ruiz-Trillo I."/>
            <person name="Young S.K."/>
            <person name="Zeng Q."/>
            <person name="Gargeya S."/>
            <person name="Fitzgerald M."/>
            <person name="Haas B."/>
            <person name="Abouelleil A."/>
            <person name="Alvarado L."/>
            <person name="Arachchi H.M."/>
            <person name="Berlin A."/>
            <person name="Chapman S.B."/>
            <person name="Gearin G."/>
            <person name="Goldberg J."/>
            <person name="Griggs A."/>
            <person name="Gujja S."/>
            <person name="Hansen M."/>
            <person name="Heiman D."/>
            <person name="Howarth C."/>
            <person name="Larimer J."/>
            <person name="Lui A."/>
            <person name="MacDonald P.J.P."/>
            <person name="McCowen C."/>
            <person name="Montmayeur A."/>
            <person name="Murphy C."/>
            <person name="Neiman D."/>
            <person name="Pearson M."/>
            <person name="Priest M."/>
            <person name="Roberts A."/>
            <person name="Saif S."/>
            <person name="Shea T."/>
            <person name="Sisk P."/>
            <person name="Stolte C."/>
            <person name="Sykes S."/>
            <person name="Wortman J."/>
            <person name="Nusbaum C."/>
            <person name="Birren B."/>
        </authorList>
    </citation>
    <scope>NUCLEOTIDE SEQUENCE [LARGE SCALE GENOMIC DNA]</scope>
    <source>
        <strain evidence="17 18">ATCC 38327</strain>
    </source>
</reference>
<dbReference type="GO" id="GO:0005524">
    <property type="term" value="F:ATP binding"/>
    <property type="evidence" value="ECO:0007669"/>
    <property type="project" value="UniProtKB-KW"/>
</dbReference>
<dbReference type="OrthoDB" id="1698572at2759"/>
<evidence type="ECO:0000256" key="1">
    <source>
        <dbReference type="ARBA" id="ARBA00001946"/>
    </source>
</evidence>
<evidence type="ECO:0000256" key="15">
    <source>
        <dbReference type="ARBA" id="ARBA00049255"/>
    </source>
</evidence>
<comment type="catalytic activity">
    <reaction evidence="15">
        <text>tRNA(Phe) + L-phenylalanine + ATP = L-phenylalanyl-tRNA(Phe) + AMP + diphosphate + H(+)</text>
        <dbReference type="Rhea" id="RHEA:19413"/>
        <dbReference type="Rhea" id="RHEA-COMP:9668"/>
        <dbReference type="Rhea" id="RHEA-COMP:9699"/>
        <dbReference type="ChEBI" id="CHEBI:15378"/>
        <dbReference type="ChEBI" id="CHEBI:30616"/>
        <dbReference type="ChEBI" id="CHEBI:33019"/>
        <dbReference type="ChEBI" id="CHEBI:58095"/>
        <dbReference type="ChEBI" id="CHEBI:78442"/>
        <dbReference type="ChEBI" id="CHEBI:78531"/>
        <dbReference type="ChEBI" id="CHEBI:456215"/>
        <dbReference type="EC" id="6.1.1.20"/>
    </reaction>
</comment>
<dbReference type="VEuPathDB" id="FungiDB:AMAG_16946"/>
<evidence type="ECO:0000256" key="6">
    <source>
        <dbReference type="ARBA" id="ARBA00022490"/>
    </source>
</evidence>
<dbReference type="Gene3D" id="3.50.40.10">
    <property type="entry name" value="Phenylalanyl-trna Synthetase, Chain B, domain 3"/>
    <property type="match status" value="1"/>
</dbReference>
<comment type="cofactor">
    <cofactor evidence="1">
        <name>Mg(2+)</name>
        <dbReference type="ChEBI" id="CHEBI:18420"/>
    </cofactor>
</comment>
<evidence type="ECO:0000256" key="8">
    <source>
        <dbReference type="ARBA" id="ARBA00022723"/>
    </source>
</evidence>
<proteinExistence type="inferred from homology"/>
<dbReference type="NCBIfam" id="TIGR00471">
    <property type="entry name" value="pheT_arch"/>
    <property type="match status" value="1"/>
</dbReference>
<dbReference type="eggNOG" id="KOG2472">
    <property type="taxonomic scope" value="Eukaryota"/>
</dbReference>
<evidence type="ECO:0000259" key="16">
    <source>
        <dbReference type="PROSITE" id="PS51483"/>
    </source>
</evidence>
<dbReference type="Pfam" id="PF18262">
    <property type="entry name" value="PhetRS_B1"/>
    <property type="match status" value="1"/>
</dbReference>
<keyword evidence="8" id="KW-0479">Metal-binding</keyword>
<dbReference type="EC" id="6.1.1.20" evidence="5"/>
<dbReference type="SMART" id="SM00873">
    <property type="entry name" value="B3_4"/>
    <property type="match status" value="1"/>
</dbReference>
<dbReference type="PROSITE" id="PS51483">
    <property type="entry name" value="B5"/>
    <property type="match status" value="1"/>
</dbReference>
<protein>
    <recommendedName>
        <fullName evidence="5">phenylalanine--tRNA ligase</fullName>
        <ecNumber evidence="5">6.1.1.20</ecNumber>
    </recommendedName>
    <alternativeName>
        <fullName evidence="14">Phenylalanyl-tRNA synthetase beta subunit</fullName>
    </alternativeName>
</protein>
<dbReference type="Proteomes" id="UP000054350">
    <property type="component" value="Unassembled WGS sequence"/>
</dbReference>
<reference evidence="18" key="2">
    <citation type="submission" date="2009-11" db="EMBL/GenBank/DDBJ databases">
        <title>The Genome Sequence of Allomyces macrogynus strain ATCC 38327.</title>
        <authorList>
            <consortium name="The Broad Institute Genome Sequencing Platform"/>
            <person name="Russ C."/>
            <person name="Cuomo C."/>
            <person name="Shea T."/>
            <person name="Young S.K."/>
            <person name="Zeng Q."/>
            <person name="Koehrsen M."/>
            <person name="Haas B."/>
            <person name="Borodovsky M."/>
            <person name="Guigo R."/>
            <person name="Alvarado L."/>
            <person name="Berlin A."/>
            <person name="Borenstein D."/>
            <person name="Chen Z."/>
            <person name="Engels R."/>
            <person name="Freedman E."/>
            <person name="Gellesch M."/>
            <person name="Goldberg J."/>
            <person name="Griggs A."/>
            <person name="Gujja S."/>
            <person name="Heiman D."/>
            <person name="Hepburn T."/>
            <person name="Howarth C."/>
            <person name="Jen D."/>
            <person name="Larson L."/>
            <person name="Lewis B."/>
            <person name="Mehta T."/>
            <person name="Park D."/>
            <person name="Pearson M."/>
            <person name="Roberts A."/>
            <person name="Saif S."/>
            <person name="Shenoy N."/>
            <person name="Sisk P."/>
            <person name="Stolte C."/>
            <person name="Sykes S."/>
            <person name="Walk T."/>
            <person name="White J."/>
            <person name="Yandava C."/>
            <person name="Burger G."/>
            <person name="Gray M.W."/>
            <person name="Holland P.W.H."/>
            <person name="King N."/>
            <person name="Lang F.B.F."/>
            <person name="Roger A.J."/>
            <person name="Ruiz-Trillo I."/>
            <person name="Lander E."/>
            <person name="Nusbaum C."/>
        </authorList>
    </citation>
    <scope>NUCLEOTIDE SEQUENCE [LARGE SCALE GENOMIC DNA]</scope>
    <source>
        <strain evidence="18">ATCC 38327</strain>
    </source>
</reference>
<evidence type="ECO:0000256" key="9">
    <source>
        <dbReference type="ARBA" id="ARBA00022741"/>
    </source>
</evidence>
<organism evidence="17 18">
    <name type="scientific">Allomyces macrogynus (strain ATCC 38327)</name>
    <name type="common">Allomyces javanicus var. macrogynus</name>
    <dbReference type="NCBI Taxonomy" id="578462"/>
    <lineage>
        <taxon>Eukaryota</taxon>
        <taxon>Fungi</taxon>
        <taxon>Fungi incertae sedis</taxon>
        <taxon>Blastocladiomycota</taxon>
        <taxon>Blastocladiomycetes</taxon>
        <taxon>Blastocladiales</taxon>
        <taxon>Blastocladiaceae</taxon>
        <taxon>Allomyces</taxon>
    </lineage>
</organism>
<keyword evidence="7 17" id="KW-0436">Ligase</keyword>
<gene>
    <name evidence="17" type="ORF">AMAG_16946</name>
</gene>
<keyword evidence="6" id="KW-0963">Cytoplasm</keyword>
<dbReference type="PANTHER" id="PTHR10947">
    <property type="entry name" value="PHENYLALANYL-TRNA SYNTHETASE BETA CHAIN AND LEUCINE-RICH REPEAT-CONTAINING PROTEIN 47"/>
    <property type="match status" value="1"/>
</dbReference>
<dbReference type="AlphaFoldDB" id="A0A0L0TE22"/>
<accession>A0A0L0TE22</accession>
<evidence type="ECO:0000256" key="13">
    <source>
        <dbReference type="ARBA" id="ARBA00023146"/>
    </source>
</evidence>
<dbReference type="GO" id="GO:0000287">
    <property type="term" value="F:magnesium ion binding"/>
    <property type="evidence" value="ECO:0007669"/>
    <property type="project" value="InterPro"/>
</dbReference>
<evidence type="ECO:0000256" key="10">
    <source>
        <dbReference type="ARBA" id="ARBA00022840"/>
    </source>
</evidence>
<evidence type="ECO:0000256" key="14">
    <source>
        <dbReference type="ARBA" id="ARBA00033189"/>
    </source>
</evidence>
<dbReference type="Gene3D" id="3.30.930.10">
    <property type="entry name" value="Bira Bifunctional Protein, Domain 2"/>
    <property type="match status" value="1"/>
</dbReference>
<dbReference type="InterPro" id="IPR040659">
    <property type="entry name" value="PhetRS_B1"/>
</dbReference>
<dbReference type="Gene3D" id="3.30.56.10">
    <property type="match status" value="2"/>
</dbReference>
<dbReference type="FunFam" id="3.30.56.10:FF:000004">
    <property type="entry name" value="Phenylalanyl-tRNA synthetase, beta subunit"/>
    <property type="match status" value="1"/>
</dbReference>
<evidence type="ECO:0000256" key="7">
    <source>
        <dbReference type="ARBA" id="ARBA00022598"/>
    </source>
</evidence>
<dbReference type="SMART" id="SM00874">
    <property type="entry name" value="B5"/>
    <property type="match status" value="1"/>
</dbReference>
<keyword evidence="10" id="KW-0067">ATP-binding</keyword>
<dbReference type="SUPFAM" id="SSF55681">
    <property type="entry name" value="Class II aaRS and biotin synthetases"/>
    <property type="match status" value="1"/>
</dbReference>
<keyword evidence="18" id="KW-1185">Reference proteome</keyword>
<dbReference type="PANTHER" id="PTHR10947:SF0">
    <property type="entry name" value="PHENYLALANINE--TRNA LIGASE BETA SUBUNIT"/>
    <property type="match status" value="1"/>
</dbReference>
<dbReference type="InterPro" id="IPR045864">
    <property type="entry name" value="aa-tRNA-synth_II/BPL/LPL"/>
</dbReference>
<evidence type="ECO:0000313" key="18">
    <source>
        <dbReference type="Proteomes" id="UP000054350"/>
    </source>
</evidence>
<dbReference type="GO" id="GO:0006432">
    <property type="term" value="P:phenylalanyl-tRNA aminoacylation"/>
    <property type="evidence" value="ECO:0007669"/>
    <property type="project" value="InterPro"/>
</dbReference>
<evidence type="ECO:0000256" key="5">
    <source>
        <dbReference type="ARBA" id="ARBA00012814"/>
    </source>
</evidence>
<dbReference type="Pfam" id="PF17759">
    <property type="entry name" value="tRNA_synthFbeta"/>
    <property type="match status" value="1"/>
</dbReference>
<dbReference type="InterPro" id="IPR005146">
    <property type="entry name" value="B3/B4_tRNA-bd"/>
</dbReference>
<comment type="similarity">
    <text evidence="3">Belongs to the phenylalanyl-tRNA synthetase beta subunit family. Type 2 subfamily.</text>
</comment>
<evidence type="ECO:0000313" key="17">
    <source>
        <dbReference type="EMBL" id="KNE72839.1"/>
    </source>
</evidence>
<dbReference type="InterPro" id="IPR004531">
    <property type="entry name" value="Phe-tRNA-synth_IIc_bsu_arc_euk"/>
</dbReference>
<dbReference type="STRING" id="578462.A0A0L0TE22"/>
<dbReference type="InterPro" id="IPR041616">
    <property type="entry name" value="PheRS_beta_core"/>
</dbReference>
<dbReference type="Pfam" id="PF03483">
    <property type="entry name" value="B3_4"/>
    <property type="match status" value="1"/>
</dbReference>
<evidence type="ECO:0000256" key="4">
    <source>
        <dbReference type="ARBA" id="ARBA00011209"/>
    </source>
</evidence>